<feature type="signal peptide" evidence="1">
    <location>
        <begin position="1"/>
        <end position="27"/>
    </location>
</feature>
<organism evidence="2 3">
    <name type="scientific">Marininema mesophilum</name>
    <dbReference type="NCBI Taxonomy" id="1048340"/>
    <lineage>
        <taxon>Bacteria</taxon>
        <taxon>Bacillati</taxon>
        <taxon>Bacillota</taxon>
        <taxon>Bacilli</taxon>
        <taxon>Bacillales</taxon>
        <taxon>Thermoactinomycetaceae</taxon>
        <taxon>Marininema</taxon>
    </lineage>
</organism>
<dbReference type="Proteomes" id="UP000198534">
    <property type="component" value="Unassembled WGS sequence"/>
</dbReference>
<keyword evidence="1" id="KW-0732">Signal</keyword>
<dbReference type="EMBL" id="FNNQ01000001">
    <property type="protein sequence ID" value="SDW16947.1"/>
    <property type="molecule type" value="Genomic_DNA"/>
</dbReference>
<gene>
    <name evidence="2" type="ORF">SAMN05444487_101429</name>
</gene>
<accession>A0A1H2RBZ4</accession>
<dbReference type="AlphaFoldDB" id="A0A1H2RBZ4"/>
<name>A0A1H2RBZ4_9BACL</name>
<evidence type="ECO:0000313" key="2">
    <source>
        <dbReference type="EMBL" id="SDW16947.1"/>
    </source>
</evidence>
<feature type="chain" id="PRO_5011541345" evidence="1">
    <location>
        <begin position="28"/>
        <end position="159"/>
    </location>
</feature>
<dbReference type="STRING" id="1048340.SAMN05444487_101429"/>
<reference evidence="2 3" key="1">
    <citation type="submission" date="2016-10" db="EMBL/GenBank/DDBJ databases">
        <authorList>
            <person name="de Groot N.N."/>
        </authorList>
    </citation>
    <scope>NUCLEOTIDE SEQUENCE [LARGE SCALE GENOMIC DNA]</scope>
    <source>
        <strain evidence="2 3">DSM 45610</strain>
    </source>
</reference>
<evidence type="ECO:0000256" key="1">
    <source>
        <dbReference type="SAM" id="SignalP"/>
    </source>
</evidence>
<sequence length="159" mass="17737">MQHVRRFLPFMVAFALFFTLATPGAFASGNELVGKDNSSVGKSLGKDEIELAGDAEGKKDFSLFFLRKEYKAEGTYGVVFFDNKPRKEPLYVDSKNVTDNGEGVSFTAPENFKPSPGIHTMYGTFDGTLNGKEVHRKFVYDIEVDKNGNMKFLKKVEVS</sequence>
<protein>
    <submittedName>
        <fullName evidence="2">Uncharacterized protein</fullName>
    </submittedName>
</protein>
<dbReference type="RefSeq" id="WP_091735351.1">
    <property type="nucleotide sequence ID" value="NZ_FNNQ01000001.1"/>
</dbReference>
<evidence type="ECO:0000313" key="3">
    <source>
        <dbReference type="Proteomes" id="UP000198534"/>
    </source>
</evidence>
<proteinExistence type="predicted"/>
<keyword evidence="3" id="KW-1185">Reference proteome</keyword>